<feature type="transmembrane region" description="Helical" evidence="28">
    <location>
        <begin position="37"/>
        <end position="54"/>
    </location>
</feature>
<protein>
    <recommendedName>
        <fullName evidence="25">Obtusifoliol 14-alpha demethylase</fullName>
        <ecNumber evidence="19">1.14.14.154</ecNumber>
    </recommendedName>
    <alternativeName>
        <fullName evidence="20">CYPLI</fullName>
    </alternativeName>
    <alternativeName>
        <fullName evidence="22">Cytochrome P450 51</fullName>
    </alternativeName>
    <alternativeName>
        <fullName evidence="21">Cytochrome P450-LIA1</fullName>
    </alternativeName>
</protein>
<evidence type="ECO:0000256" key="15">
    <source>
        <dbReference type="ARBA" id="ARBA00023136"/>
    </source>
</evidence>
<dbReference type="Gene3D" id="1.10.630.10">
    <property type="entry name" value="Cytochrome P450"/>
    <property type="match status" value="1"/>
</dbReference>
<name>A0A9R0WIB7_TRITD</name>
<keyword evidence="28" id="KW-0812">Transmembrane</keyword>
<dbReference type="PROSITE" id="PS00086">
    <property type="entry name" value="CYTOCHROME_P450"/>
    <property type="match status" value="1"/>
</dbReference>
<dbReference type="GO" id="GO:0005506">
    <property type="term" value="F:iron ion binding"/>
    <property type="evidence" value="ECO:0007669"/>
    <property type="project" value="InterPro"/>
</dbReference>
<evidence type="ECO:0000256" key="14">
    <source>
        <dbReference type="ARBA" id="ARBA00023098"/>
    </source>
</evidence>
<comment type="catalytic activity">
    <reaction evidence="23">
        <text>a 14alpha-methyl steroid + 3 reduced [NADPH--hemoprotein reductase] + 3 O2 = a Delta(14) steroid + formate + 3 oxidized [NADPH--hemoprotein reductase] + 4 H2O + 4 H(+)</text>
        <dbReference type="Rhea" id="RHEA:54028"/>
        <dbReference type="Rhea" id="RHEA-COMP:11964"/>
        <dbReference type="Rhea" id="RHEA-COMP:11965"/>
        <dbReference type="ChEBI" id="CHEBI:15377"/>
        <dbReference type="ChEBI" id="CHEBI:15378"/>
        <dbReference type="ChEBI" id="CHEBI:15379"/>
        <dbReference type="ChEBI" id="CHEBI:15740"/>
        <dbReference type="ChEBI" id="CHEBI:57618"/>
        <dbReference type="ChEBI" id="CHEBI:58210"/>
        <dbReference type="ChEBI" id="CHEBI:138029"/>
        <dbReference type="ChEBI" id="CHEBI:138031"/>
        <dbReference type="EC" id="1.14.14.154"/>
    </reaction>
</comment>
<dbReference type="EC" id="1.14.14.154" evidence="19"/>
<keyword evidence="10 27" id="KW-0560">Oxidoreductase</keyword>
<reference evidence="29 30" key="1">
    <citation type="submission" date="2017-09" db="EMBL/GenBank/DDBJ databases">
        <authorList>
            <consortium name="International Durum Wheat Genome Sequencing Consortium (IDWGSC)"/>
            <person name="Milanesi L."/>
        </authorList>
    </citation>
    <scope>NUCLEOTIDE SEQUENCE [LARGE SCALE GENOMIC DNA]</scope>
    <source>
        <strain evidence="30">cv. Svevo</strain>
    </source>
</reference>
<dbReference type="SUPFAM" id="SSF48264">
    <property type="entry name" value="Cytochrome P450"/>
    <property type="match status" value="1"/>
</dbReference>
<dbReference type="InterPro" id="IPR050529">
    <property type="entry name" value="CYP450_sterol_14alpha_dmase"/>
</dbReference>
<keyword evidence="28" id="KW-1133">Transmembrane helix</keyword>
<evidence type="ECO:0000256" key="17">
    <source>
        <dbReference type="ARBA" id="ARBA00023221"/>
    </source>
</evidence>
<keyword evidence="4" id="KW-0444">Lipid biosynthesis</keyword>
<dbReference type="AlphaFoldDB" id="A0A9R0WIB7"/>
<keyword evidence="13 27" id="KW-0503">Monooxygenase</keyword>
<keyword evidence="11 26" id="KW-0408">Iron</keyword>
<dbReference type="InterPro" id="IPR036396">
    <property type="entry name" value="Cyt_P450_sf"/>
</dbReference>
<evidence type="ECO:0000256" key="7">
    <source>
        <dbReference type="ARBA" id="ARBA00022679"/>
    </source>
</evidence>
<dbReference type="InterPro" id="IPR001128">
    <property type="entry name" value="Cyt_P450"/>
</dbReference>
<dbReference type="GO" id="GO:0016126">
    <property type="term" value="P:sterol biosynthetic process"/>
    <property type="evidence" value="ECO:0007669"/>
    <property type="project" value="UniProtKB-KW"/>
</dbReference>
<evidence type="ECO:0000256" key="13">
    <source>
        <dbReference type="ARBA" id="ARBA00023033"/>
    </source>
</evidence>
<keyword evidence="5" id="KW-0489">Methyltransferase</keyword>
<dbReference type="EMBL" id="LT934118">
    <property type="protein sequence ID" value="VAI11651.1"/>
    <property type="molecule type" value="Genomic_DNA"/>
</dbReference>
<evidence type="ECO:0000256" key="16">
    <source>
        <dbReference type="ARBA" id="ARBA00023166"/>
    </source>
</evidence>
<evidence type="ECO:0000256" key="20">
    <source>
        <dbReference type="ARBA" id="ARBA00042370"/>
    </source>
</evidence>
<dbReference type="GO" id="GO:0016020">
    <property type="term" value="C:membrane"/>
    <property type="evidence" value="ECO:0007669"/>
    <property type="project" value="UniProtKB-SubCell"/>
</dbReference>
<evidence type="ECO:0000256" key="22">
    <source>
        <dbReference type="ARBA" id="ARBA00042983"/>
    </source>
</evidence>
<organism evidence="29 30">
    <name type="scientific">Triticum turgidum subsp. durum</name>
    <name type="common">Durum wheat</name>
    <name type="synonym">Triticum durum</name>
    <dbReference type="NCBI Taxonomy" id="4567"/>
    <lineage>
        <taxon>Eukaryota</taxon>
        <taxon>Viridiplantae</taxon>
        <taxon>Streptophyta</taxon>
        <taxon>Embryophyta</taxon>
        <taxon>Tracheophyta</taxon>
        <taxon>Spermatophyta</taxon>
        <taxon>Magnoliopsida</taxon>
        <taxon>Liliopsida</taxon>
        <taxon>Poales</taxon>
        <taxon>Poaceae</taxon>
        <taxon>BOP clade</taxon>
        <taxon>Pooideae</taxon>
        <taxon>Triticodae</taxon>
        <taxon>Triticeae</taxon>
        <taxon>Triticinae</taxon>
        <taxon>Triticum</taxon>
    </lineage>
</organism>
<evidence type="ECO:0000256" key="6">
    <source>
        <dbReference type="ARBA" id="ARBA00022617"/>
    </source>
</evidence>
<keyword evidence="14" id="KW-0443">Lipid metabolism</keyword>
<feature type="binding site" description="axial binding residue" evidence="26">
    <location>
        <position position="432"/>
    </location>
    <ligand>
        <name>heme</name>
        <dbReference type="ChEBI" id="CHEBI:30413"/>
    </ligand>
    <ligandPart>
        <name>Fe</name>
        <dbReference type="ChEBI" id="CHEBI:18248"/>
    </ligandPart>
</feature>
<evidence type="ECO:0000256" key="11">
    <source>
        <dbReference type="ARBA" id="ARBA00023004"/>
    </source>
</evidence>
<comment type="subcellular location">
    <subcellularLocation>
        <location evidence="2">Membrane</location>
        <topology evidence="2">Single-pass membrane protein</topology>
    </subcellularLocation>
</comment>
<evidence type="ECO:0000256" key="19">
    <source>
        <dbReference type="ARBA" id="ARBA00038974"/>
    </source>
</evidence>
<dbReference type="GO" id="GO:0008168">
    <property type="term" value="F:methyltransferase activity"/>
    <property type="evidence" value="ECO:0007669"/>
    <property type="project" value="UniProtKB-KW"/>
</dbReference>
<dbReference type="GO" id="GO:0008398">
    <property type="term" value="F:sterol 14-demethylase activity"/>
    <property type="evidence" value="ECO:0007669"/>
    <property type="project" value="UniProtKB-EC"/>
</dbReference>
<comment type="function">
    <text evidence="24">Catalyzes the 14-alpha demethylation of obtusifoliol to 4 alpha-methyl-5 alpha-ergosta-8,14,24(28)-trien-3 beta-ol.</text>
</comment>
<evidence type="ECO:0000256" key="27">
    <source>
        <dbReference type="RuleBase" id="RU000461"/>
    </source>
</evidence>
<dbReference type="PANTHER" id="PTHR24304">
    <property type="entry name" value="CYTOCHROME P450 FAMILY 7"/>
    <property type="match status" value="1"/>
</dbReference>
<evidence type="ECO:0000256" key="26">
    <source>
        <dbReference type="PIRSR" id="PIRSR602403-1"/>
    </source>
</evidence>
<evidence type="ECO:0000256" key="2">
    <source>
        <dbReference type="ARBA" id="ARBA00004167"/>
    </source>
</evidence>
<evidence type="ECO:0000256" key="9">
    <source>
        <dbReference type="ARBA" id="ARBA00022955"/>
    </source>
</evidence>
<sequence length="485" mass="55868">MDMTSSAVWFAIALLSLSVVVTKIVSGRLITSDRRRLPPVVNGIAMLVLVPIFIRNGRQATIQYLHTKFGSVFTISLFGLKLTFLIGPEVADHFFQGLDSEISYGKIYEFTVPMFGQAVGYGVDSTTQNEQMRFSSDSMTPLNLRRKVEPMLQEVKDYFSQWGEDGIVDLKHELKHLLMLISSRALLGREVREEVFMEFCQLFSDIQGSANMINLLFPYVPILTNRQRDRARIKLIEILSEIVRSRKLSGPVGDGDMLQKFMDSRYRDGRSTTEEEIAGLCIAIFFAANHTCSHAITWTAAYLLSHEDCLTTVVEEQKNIIRENKDRIDYNILSHMHFLHRCIKEALRMHPPVPVFLRKAHMPFTVRTKQGDQYDIPKDHILASPTILNHNMSYIYKNPQQYDPDRFGPERKEDKIGGKFSYTSFGAGRHACFGEAYAYMKFKMIWSYMLRNFEVKLLSSFPIEDSRKFVPEPQGKMMVSYKRLR</sequence>
<comment type="similarity">
    <text evidence="3 27">Belongs to the cytochrome P450 family.</text>
</comment>
<dbReference type="GO" id="GO:0032259">
    <property type="term" value="P:methylation"/>
    <property type="evidence" value="ECO:0007669"/>
    <property type="project" value="UniProtKB-KW"/>
</dbReference>
<dbReference type="InterPro" id="IPR017972">
    <property type="entry name" value="Cyt_P450_CS"/>
</dbReference>
<dbReference type="GO" id="GO:0020037">
    <property type="term" value="F:heme binding"/>
    <property type="evidence" value="ECO:0007669"/>
    <property type="project" value="InterPro"/>
</dbReference>
<evidence type="ECO:0000256" key="1">
    <source>
        <dbReference type="ARBA" id="ARBA00001971"/>
    </source>
</evidence>
<accession>A0A9R0WIB7</accession>
<evidence type="ECO:0000313" key="30">
    <source>
        <dbReference type="Proteomes" id="UP000324705"/>
    </source>
</evidence>
<evidence type="ECO:0000256" key="8">
    <source>
        <dbReference type="ARBA" id="ARBA00022723"/>
    </source>
</evidence>
<gene>
    <name evidence="29" type="ORF">TRITD_4Bv1G205420</name>
</gene>
<evidence type="ECO:0000313" key="29">
    <source>
        <dbReference type="EMBL" id="VAI11651.1"/>
    </source>
</evidence>
<keyword evidence="6 26" id="KW-0349">Heme</keyword>
<keyword evidence="15 28" id="KW-0472">Membrane</keyword>
<evidence type="ECO:0000256" key="24">
    <source>
        <dbReference type="ARBA" id="ARBA00058467"/>
    </source>
</evidence>
<evidence type="ECO:0000256" key="21">
    <source>
        <dbReference type="ARBA" id="ARBA00042513"/>
    </source>
</evidence>
<dbReference type="InterPro" id="IPR002403">
    <property type="entry name" value="Cyt_P450_E_grp-IV"/>
</dbReference>
<evidence type="ECO:0000256" key="3">
    <source>
        <dbReference type="ARBA" id="ARBA00010617"/>
    </source>
</evidence>
<dbReference type="CDD" id="cd11042">
    <property type="entry name" value="CYP51-like"/>
    <property type="match status" value="1"/>
</dbReference>
<feature type="transmembrane region" description="Helical" evidence="28">
    <location>
        <begin position="6"/>
        <end position="25"/>
    </location>
</feature>
<keyword evidence="7" id="KW-0808">Transferase</keyword>
<evidence type="ECO:0000256" key="23">
    <source>
        <dbReference type="ARBA" id="ARBA00051013"/>
    </source>
</evidence>
<keyword evidence="8 26" id="KW-0479">Metal-binding</keyword>
<evidence type="ECO:0000256" key="12">
    <source>
        <dbReference type="ARBA" id="ARBA00023011"/>
    </source>
</evidence>
<dbReference type="Gramene" id="TRITD4Bv1G205420.1">
    <property type="protein sequence ID" value="TRITD4Bv1G205420.1"/>
    <property type="gene ID" value="TRITD4Bv1G205420"/>
</dbReference>
<dbReference type="PRINTS" id="PR00385">
    <property type="entry name" value="P450"/>
</dbReference>
<comment type="pathway">
    <text evidence="18">Steroid biosynthesis; zymosterol biosynthesis; zymosterol from lanosterol: step 1/6.</text>
</comment>
<evidence type="ECO:0000256" key="4">
    <source>
        <dbReference type="ARBA" id="ARBA00022516"/>
    </source>
</evidence>
<dbReference type="Pfam" id="PF00067">
    <property type="entry name" value="p450"/>
    <property type="match status" value="1"/>
</dbReference>
<keyword evidence="30" id="KW-1185">Reference proteome</keyword>
<dbReference type="OMA" id="CSHAITW"/>
<dbReference type="PANTHER" id="PTHR24304:SF2">
    <property type="entry name" value="24-HYDROXYCHOLESTEROL 7-ALPHA-HYDROXYLASE"/>
    <property type="match status" value="1"/>
</dbReference>
<dbReference type="PRINTS" id="PR00465">
    <property type="entry name" value="EP450IV"/>
</dbReference>
<dbReference type="Proteomes" id="UP000324705">
    <property type="component" value="Chromosome 4B"/>
</dbReference>
<evidence type="ECO:0000256" key="10">
    <source>
        <dbReference type="ARBA" id="ARBA00023002"/>
    </source>
</evidence>
<keyword evidence="12" id="KW-0756">Sterol biosynthesis</keyword>
<keyword evidence="16" id="KW-1207">Sterol metabolism</keyword>
<evidence type="ECO:0000256" key="28">
    <source>
        <dbReference type="SAM" id="Phobius"/>
    </source>
</evidence>
<evidence type="ECO:0000256" key="25">
    <source>
        <dbReference type="ARBA" id="ARBA00072797"/>
    </source>
</evidence>
<comment type="cofactor">
    <cofactor evidence="1 26">
        <name>heme</name>
        <dbReference type="ChEBI" id="CHEBI:30413"/>
    </cofactor>
</comment>
<evidence type="ECO:0000256" key="5">
    <source>
        <dbReference type="ARBA" id="ARBA00022603"/>
    </source>
</evidence>
<keyword evidence="9" id="KW-0752">Steroid biosynthesis</keyword>
<proteinExistence type="inferred from homology"/>
<dbReference type="FunFam" id="1.10.630.10:FF:000028">
    <property type="entry name" value="Cytochrome p450 51g1"/>
    <property type="match status" value="1"/>
</dbReference>
<keyword evidence="17" id="KW-0753">Steroid metabolism</keyword>
<evidence type="ECO:0000256" key="18">
    <source>
        <dbReference type="ARBA" id="ARBA00037887"/>
    </source>
</evidence>